<evidence type="ECO:0000313" key="1">
    <source>
        <dbReference type="EMBL" id="KAK1321162.1"/>
    </source>
</evidence>
<keyword evidence="2" id="KW-1185">Reference proteome</keyword>
<name>A0AAV9F640_ACOCL</name>
<sequence length="57" mass="6517">MIYEDRMRGSIDQVEAIIHFEDNTEELQQLYHQIVSLFQAPNDILDGTANKGLTVPV</sequence>
<accession>A0AAV9F640</accession>
<proteinExistence type="predicted"/>
<reference evidence="1" key="2">
    <citation type="submission" date="2023-06" db="EMBL/GenBank/DDBJ databases">
        <authorList>
            <person name="Ma L."/>
            <person name="Liu K.-W."/>
            <person name="Li Z."/>
            <person name="Hsiao Y.-Y."/>
            <person name="Qi Y."/>
            <person name="Fu T."/>
            <person name="Tang G."/>
            <person name="Zhang D."/>
            <person name="Sun W.-H."/>
            <person name="Liu D.-K."/>
            <person name="Li Y."/>
            <person name="Chen G.-Z."/>
            <person name="Liu X.-D."/>
            <person name="Liao X.-Y."/>
            <person name="Jiang Y.-T."/>
            <person name="Yu X."/>
            <person name="Hao Y."/>
            <person name="Huang J."/>
            <person name="Zhao X.-W."/>
            <person name="Ke S."/>
            <person name="Chen Y.-Y."/>
            <person name="Wu W.-L."/>
            <person name="Hsu J.-L."/>
            <person name="Lin Y.-F."/>
            <person name="Huang M.-D."/>
            <person name="Li C.-Y."/>
            <person name="Huang L."/>
            <person name="Wang Z.-W."/>
            <person name="Zhao X."/>
            <person name="Zhong W.-Y."/>
            <person name="Peng D.-H."/>
            <person name="Ahmad S."/>
            <person name="Lan S."/>
            <person name="Zhang J.-S."/>
            <person name="Tsai W.-C."/>
            <person name="Van De Peer Y."/>
            <person name="Liu Z.-J."/>
        </authorList>
    </citation>
    <scope>NUCLEOTIDE SEQUENCE</scope>
    <source>
        <strain evidence="1">CP</strain>
        <tissue evidence="1">Leaves</tissue>
    </source>
</reference>
<dbReference type="Proteomes" id="UP001180020">
    <property type="component" value="Unassembled WGS sequence"/>
</dbReference>
<reference evidence="1" key="1">
    <citation type="journal article" date="2023" name="Nat. Commun.">
        <title>Diploid and tetraploid genomes of Acorus and the evolution of monocots.</title>
        <authorList>
            <person name="Ma L."/>
            <person name="Liu K.W."/>
            <person name="Li Z."/>
            <person name="Hsiao Y.Y."/>
            <person name="Qi Y."/>
            <person name="Fu T."/>
            <person name="Tang G.D."/>
            <person name="Zhang D."/>
            <person name="Sun W.H."/>
            <person name="Liu D.K."/>
            <person name="Li Y."/>
            <person name="Chen G.Z."/>
            <person name="Liu X.D."/>
            <person name="Liao X.Y."/>
            <person name="Jiang Y.T."/>
            <person name="Yu X."/>
            <person name="Hao Y."/>
            <person name="Huang J."/>
            <person name="Zhao X.W."/>
            <person name="Ke S."/>
            <person name="Chen Y.Y."/>
            <person name="Wu W.L."/>
            <person name="Hsu J.L."/>
            <person name="Lin Y.F."/>
            <person name="Huang M.D."/>
            <person name="Li C.Y."/>
            <person name="Huang L."/>
            <person name="Wang Z.W."/>
            <person name="Zhao X."/>
            <person name="Zhong W.Y."/>
            <person name="Peng D.H."/>
            <person name="Ahmad S."/>
            <person name="Lan S."/>
            <person name="Zhang J.S."/>
            <person name="Tsai W.C."/>
            <person name="Van de Peer Y."/>
            <person name="Liu Z.J."/>
        </authorList>
    </citation>
    <scope>NUCLEOTIDE SEQUENCE</scope>
    <source>
        <strain evidence="1">CP</strain>
    </source>
</reference>
<organism evidence="1 2">
    <name type="scientific">Acorus calamus</name>
    <name type="common">Sweet flag</name>
    <dbReference type="NCBI Taxonomy" id="4465"/>
    <lineage>
        <taxon>Eukaryota</taxon>
        <taxon>Viridiplantae</taxon>
        <taxon>Streptophyta</taxon>
        <taxon>Embryophyta</taxon>
        <taxon>Tracheophyta</taxon>
        <taxon>Spermatophyta</taxon>
        <taxon>Magnoliopsida</taxon>
        <taxon>Liliopsida</taxon>
        <taxon>Acoraceae</taxon>
        <taxon>Acorus</taxon>
    </lineage>
</organism>
<dbReference type="EMBL" id="JAUJYO010000003">
    <property type="protein sequence ID" value="KAK1321162.1"/>
    <property type="molecule type" value="Genomic_DNA"/>
</dbReference>
<dbReference type="AlphaFoldDB" id="A0AAV9F640"/>
<protein>
    <submittedName>
        <fullName evidence="1">COP9 signalosome complex subunit 4</fullName>
    </submittedName>
</protein>
<gene>
    <name evidence="1" type="primary">CSN4</name>
    <name evidence="1" type="ORF">QJS10_CPA03g01942</name>
</gene>
<dbReference type="InterPro" id="IPR036388">
    <property type="entry name" value="WH-like_DNA-bd_sf"/>
</dbReference>
<comment type="caution">
    <text evidence="1">The sequence shown here is derived from an EMBL/GenBank/DDBJ whole genome shotgun (WGS) entry which is preliminary data.</text>
</comment>
<evidence type="ECO:0000313" key="2">
    <source>
        <dbReference type="Proteomes" id="UP001180020"/>
    </source>
</evidence>
<dbReference type="Gene3D" id="1.10.10.10">
    <property type="entry name" value="Winged helix-like DNA-binding domain superfamily/Winged helix DNA-binding domain"/>
    <property type="match status" value="1"/>
</dbReference>